<evidence type="ECO:0000256" key="1">
    <source>
        <dbReference type="SAM" id="MobiDB-lite"/>
    </source>
</evidence>
<name>A0A314XEZ1_PRUYE</name>
<reference evidence="2 3" key="1">
    <citation type="submission" date="2018-02" db="EMBL/GenBank/DDBJ databases">
        <title>Draft genome of wild Prunus yedoensis var. nudiflora.</title>
        <authorList>
            <person name="Baek S."/>
            <person name="Kim J.-H."/>
            <person name="Choi K."/>
            <person name="Kim G.-B."/>
            <person name="Cho A."/>
            <person name="Jang H."/>
            <person name="Shin C.-H."/>
            <person name="Yu H.-J."/>
            <person name="Mun J.-H."/>
        </authorList>
    </citation>
    <scope>NUCLEOTIDE SEQUENCE [LARGE SCALE GENOMIC DNA]</scope>
    <source>
        <strain evidence="3">cv. Jeju island</strain>
        <tissue evidence="2">Leaf</tissue>
    </source>
</reference>
<organism evidence="2 3">
    <name type="scientific">Prunus yedoensis var. nudiflora</name>
    <dbReference type="NCBI Taxonomy" id="2094558"/>
    <lineage>
        <taxon>Eukaryota</taxon>
        <taxon>Viridiplantae</taxon>
        <taxon>Streptophyta</taxon>
        <taxon>Embryophyta</taxon>
        <taxon>Tracheophyta</taxon>
        <taxon>Spermatophyta</taxon>
        <taxon>Magnoliopsida</taxon>
        <taxon>eudicotyledons</taxon>
        <taxon>Gunneridae</taxon>
        <taxon>Pentapetalae</taxon>
        <taxon>rosids</taxon>
        <taxon>fabids</taxon>
        <taxon>Rosales</taxon>
        <taxon>Rosaceae</taxon>
        <taxon>Amygdaloideae</taxon>
        <taxon>Amygdaleae</taxon>
        <taxon>Prunus</taxon>
    </lineage>
</organism>
<protein>
    <submittedName>
        <fullName evidence="2">Uncharacterized protein</fullName>
    </submittedName>
</protein>
<dbReference type="Proteomes" id="UP000250321">
    <property type="component" value="Unassembled WGS sequence"/>
</dbReference>
<evidence type="ECO:0000313" key="2">
    <source>
        <dbReference type="EMBL" id="PQP91712.1"/>
    </source>
</evidence>
<gene>
    <name evidence="2" type="ORF">Pyn_39779</name>
</gene>
<sequence length="93" mass="9903">MEGRGRKVVGGERSAAEGSGECLSSSNRGCKAILRLGRRVGSNRGDDLVPDEEDVEQVKEGQGGHLLDQVPDVKRAVDGDNEVVERGAETEKV</sequence>
<dbReference type="AlphaFoldDB" id="A0A314XEZ1"/>
<dbReference type="EMBL" id="PJQY01002671">
    <property type="protein sequence ID" value="PQP91712.1"/>
    <property type="molecule type" value="Genomic_DNA"/>
</dbReference>
<accession>A0A314XEZ1</accession>
<comment type="caution">
    <text evidence="2">The sequence shown here is derived from an EMBL/GenBank/DDBJ whole genome shotgun (WGS) entry which is preliminary data.</text>
</comment>
<feature type="region of interest" description="Disordered" evidence="1">
    <location>
        <begin position="1"/>
        <end position="25"/>
    </location>
</feature>
<proteinExistence type="predicted"/>
<keyword evidence="3" id="KW-1185">Reference proteome</keyword>
<evidence type="ECO:0000313" key="3">
    <source>
        <dbReference type="Proteomes" id="UP000250321"/>
    </source>
</evidence>
<feature type="compositionally biased region" description="Low complexity" evidence="1">
    <location>
        <begin position="11"/>
        <end position="21"/>
    </location>
</feature>